<proteinExistence type="predicted"/>
<dbReference type="AlphaFoldDB" id="A0AAE1PK45"/>
<comment type="caution">
    <text evidence="2">The sequence shown here is derived from an EMBL/GenBank/DDBJ whole genome shotgun (WGS) entry which is preliminary data.</text>
</comment>
<feature type="transmembrane region" description="Helical" evidence="1">
    <location>
        <begin position="188"/>
        <end position="208"/>
    </location>
</feature>
<protein>
    <submittedName>
        <fullName evidence="2">Uncharacterized protein</fullName>
    </submittedName>
</protein>
<sequence>MGPCFHHLSVPTRQPAAKGEKCVTTACMMKYLWLTLLVVAGTVVAAASAEEEITDDLQTIQGRRQRADLAALPALLNPAAKPTDPAAIANDIKDAAAAFVANPTEQIMLKIGNVLAAVGDIADKPLDAAALATDPLDAKLGALGALGTALTATLTPLLGAAGATLLGGGLVAFSALKTAFLNVVVKVLETVNFVFAIVALALLVVYLVDSNGDITGLTTGLTARAGYYYDDMQDTYNEYARSARSMFDSPIVQRLTDLVYDAITKYD</sequence>
<evidence type="ECO:0000256" key="1">
    <source>
        <dbReference type="SAM" id="Phobius"/>
    </source>
</evidence>
<dbReference type="Proteomes" id="UP001292094">
    <property type="component" value="Unassembled WGS sequence"/>
</dbReference>
<accession>A0AAE1PK45</accession>
<keyword evidence="1" id="KW-0472">Membrane</keyword>
<keyword evidence="3" id="KW-1185">Reference proteome</keyword>
<name>A0AAE1PK45_9EUCA</name>
<keyword evidence="1" id="KW-0812">Transmembrane</keyword>
<evidence type="ECO:0000313" key="2">
    <source>
        <dbReference type="EMBL" id="KAK4309909.1"/>
    </source>
</evidence>
<dbReference type="EMBL" id="JAWZYT010001696">
    <property type="protein sequence ID" value="KAK4309909.1"/>
    <property type="molecule type" value="Genomic_DNA"/>
</dbReference>
<feature type="transmembrane region" description="Helical" evidence="1">
    <location>
        <begin position="31"/>
        <end position="49"/>
    </location>
</feature>
<evidence type="ECO:0000313" key="3">
    <source>
        <dbReference type="Proteomes" id="UP001292094"/>
    </source>
</evidence>
<feature type="transmembrane region" description="Helical" evidence="1">
    <location>
        <begin position="157"/>
        <end position="176"/>
    </location>
</feature>
<reference evidence="2" key="1">
    <citation type="submission" date="2023-11" db="EMBL/GenBank/DDBJ databases">
        <title>Genome assemblies of two species of porcelain crab, Petrolisthes cinctipes and Petrolisthes manimaculis (Anomura: Porcellanidae).</title>
        <authorList>
            <person name="Angst P."/>
        </authorList>
    </citation>
    <scope>NUCLEOTIDE SEQUENCE</scope>
    <source>
        <strain evidence="2">PB745_02</strain>
        <tissue evidence="2">Gill</tissue>
    </source>
</reference>
<organism evidence="2 3">
    <name type="scientific">Petrolisthes manimaculis</name>
    <dbReference type="NCBI Taxonomy" id="1843537"/>
    <lineage>
        <taxon>Eukaryota</taxon>
        <taxon>Metazoa</taxon>
        <taxon>Ecdysozoa</taxon>
        <taxon>Arthropoda</taxon>
        <taxon>Crustacea</taxon>
        <taxon>Multicrustacea</taxon>
        <taxon>Malacostraca</taxon>
        <taxon>Eumalacostraca</taxon>
        <taxon>Eucarida</taxon>
        <taxon>Decapoda</taxon>
        <taxon>Pleocyemata</taxon>
        <taxon>Anomura</taxon>
        <taxon>Galatheoidea</taxon>
        <taxon>Porcellanidae</taxon>
        <taxon>Petrolisthes</taxon>
    </lineage>
</organism>
<keyword evidence="1" id="KW-1133">Transmembrane helix</keyword>
<gene>
    <name evidence="2" type="ORF">Pmani_018490</name>
</gene>